<dbReference type="InterPro" id="IPR036735">
    <property type="entry name" value="NGN_dom_sf"/>
</dbReference>
<dbReference type="GO" id="GO:0006354">
    <property type="term" value="P:DNA-templated transcription elongation"/>
    <property type="evidence" value="ECO:0007669"/>
    <property type="project" value="InterPro"/>
</dbReference>
<gene>
    <name evidence="3" type="ORF">H9966_09090</name>
</gene>
<comment type="caution">
    <text evidence="3">The sequence shown here is derived from an EMBL/GenBank/DDBJ whole genome shotgun (WGS) entry which is preliminary data.</text>
</comment>
<reference evidence="3" key="2">
    <citation type="submission" date="2021-04" db="EMBL/GenBank/DDBJ databases">
        <authorList>
            <person name="Gilroy R."/>
        </authorList>
    </citation>
    <scope>NUCLEOTIDE SEQUENCE</scope>
    <source>
        <strain evidence="3">ChiHecec3B27-8219</strain>
    </source>
</reference>
<evidence type="ECO:0000259" key="2">
    <source>
        <dbReference type="Pfam" id="PF02357"/>
    </source>
</evidence>
<proteinExistence type="predicted"/>
<name>A0A9D2JXA2_9BACT</name>
<evidence type="ECO:0000313" key="4">
    <source>
        <dbReference type="Proteomes" id="UP000824055"/>
    </source>
</evidence>
<evidence type="ECO:0000256" key="1">
    <source>
        <dbReference type="ARBA" id="ARBA00023163"/>
    </source>
</evidence>
<dbReference type="InterPro" id="IPR006645">
    <property type="entry name" value="NGN-like_dom"/>
</dbReference>
<dbReference type="AlphaFoldDB" id="A0A9D2JXA2"/>
<dbReference type="EMBL" id="DXBE01000066">
    <property type="protein sequence ID" value="HIZ70012.1"/>
    <property type="molecule type" value="Genomic_DNA"/>
</dbReference>
<sequence>MTDKLNHVDYHWYLVRTQPGHERELGCLIDREKENTHNILEAYCPTHTTVNVRHGDQERKLPLFDGYVFVLATESALREFLHDRYPNAFLRYKRKRQENEKAEPFTIPEEQMRAFMDFNDNYADKVVVLERPYTDYAFNPNEDNQPNEIVRVLDGPLAGREGYICRFRRKKGLVFQVQGIEPGSHLTVSYPNVYDLHVIRLHNAEGDRLSLGTEKARAIDLLVGMLQGCGYGERTLPTLYDLIDRLAAKPSLVTLRKELHQQGQEALSLRIERITGKEAQLLLNLARYEREHPGYARNTCPRLVLRPFLTPTSGLEDNGNGRQTRPHFTELIQQVNIAEQVYYPSRQISAEESTPYYAHLGVMERDGHYTLFANWDTFLGEYFLTAGKANEKLVEGQSQHERLVDSFRNYAPLLYKVLTDPDSPVKAIHDFPVGDEKLNVMAITATNPEQGAEELLRICVGICQELNTTNHLAVWRRYLRTVWLHQ</sequence>
<dbReference type="Gene3D" id="3.30.70.940">
    <property type="entry name" value="NusG, N-terminal domain"/>
    <property type="match status" value="1"/>
</dbReference>
<dbReference type="CDD" id="cd09895">
    <property type="entry name" value="NGN_SP_UpxY"/>
    <property type="match status" value="1"/>
</dbReference>
<evidence type="ECO:0000313" key="3">
    <source>
        <dbReference type="EMBL" id="HIZ70012.1"/>
    </source>
</evidence>
<organism evidence="3 4">
    <name type="scientific">Candidatus Prevotella avicola</name>
    <dbReference type="NCBI Taxonomy" id="2838738"/>
    <lineage>
        <taxon>Bacteria</taxon>
        <taxon>Pseudomonadati</taxon>
        <taxon>Bacteroidota</taxon>
        <taxon>Bacteroidia</taxon>
        <taxon>Bacteroidales</taxon>
        <taxon>Prevotellaceae</taxon>
        <taxon>Prevotella</taxon>
    </lineage>
</organism>
<keyword evidence="1" id="KW-0804">Transcription</keyword>
<accession>A0A9D2JXA2</accession>
<dbReference type="SUPFAM" id="SSF82679">
    <property type="entry name" value="N-utilization substance G protein NusG, N-terminal domain"/>
    <property type="match status" value="1"/>
</dbReference>
<dbReference type="Pfam" id="PF02357">
    <property type="entry name" value="NusG"/>
    <property type="match status" value="1"/>
</dbReference>
<reference evidence="3" key="1">
    <citation type="journal article" date="2021" name="PeerJ">
        <title>Extensive microbial diversity within the chicken gut microbiome revealed by metagenomics and culture.</title>
        <authorList>
            <person name="Gilroy R."/>
            <person name="Ravi A."/>
            <person name="Getino M."/>
            <person name="Pursley I."/>
            <person name="Horton D.L."/>
            <person name="Alikhan N.F."/>
            <person name="Baker D."/>
            <person name="Gharbi K."/>
            <person name="Hall N."/>
            <person name="Watson M."/>
            <person name="Adriaenssens E.M."/>
            <person name="Foster-Nyarko E."/>
            <person name="Jarju S."/>
            <person name="Secka A."/>
            <person name="Antonio M."/>
            <person name="Oren A."/>
            <person name="Chaudhuri R.R."/>
            <person name="La Ragione R."/>
            <person name="Hildebrand F."/>
            <person name="Pallen M.J."/>
        </authorList>
    </citation>
    <scope>NUCLEOTIDE SEQUENCE</scope>
    <source>
        <strain evidence="3">ChiHecec3B27-8219</strain>
    </source>
</reference>
<protein>
    <submittedName>
        <fullName evidence="3">Antitermination protein NusG</fullName>
    </submittedName>
</protein>
<dbReference type="Proteomes" id="UP000824055">
    <property type="component" value="Unassembled WGS sequence"/>
</dbReference>
<feature type="domain" description="NusG-like N-terminal" evidence="2">
    <location>
        <begin position="11"/>
        <end position="115"/>
    </location>
</feature>